<proteinExistence type="predicted"/>
<dbReference type="InterPro" id="IPR014776">
    <property type="entry name" value="4pyrrole_Mease_sub2"/>
</dbReference>
<comment type="pathway">
    <text evidence="1">Cofactor biosynthesis; adenosylcobalamin biosynthesis.</text>
</comment>
<evidence type="ECO:0000313" key="8">
    <source>
        <dbReference type="Proteomes" id="UP000621454"/>
    </source>
</evidence>
<dbReference type="Pfam" id="PF00590">
    <property type="entry name" value="TP_methylase"/>
    <property type="match status" value="1"/>
</dbReference>
<name>A0A916T343_9ACTN</name>
<keyword evidence="8" id="KW-1185">Reference proteome</keyword>
<dbReference type="InterPro" id="IPR000878">
    <property type="entry name" value="4pyrrol_Mease"/>
</dbReference>
<keyword evidence="4" id="KW-0808">Transferase</keyword>
<dbReference type="Gene3D" id="3.40.1010.10">
    <property type="entry name" value="Cobalt-precorrin-4 Transmethylase, Domain 1"/>
    <property type="match status" value="1"/>
</dbReference>
<evidence type="ECO:0000256" key="2">
    <source>
        <dbReference type="ARBA" id="ARBA00022573"/>
    </source>
</evidence>
<keyword evidence="3" id="KW-0489">Methyltransferase</keyword>
<dbReference type="InterPro" id="IPR035996">
    <property type="entry name" value="4pyrrol_Methylase_sf"/>
</dbReference>
<comment type="caution">
    <text evidence="7">The sequence shown here is derived from an EMBL/GenBank/DDBJ whole genome shotgun (WGS) entry which is preliminary data.</text>
</comment>
<dbReference type="PANTHER" id="PTHR43467:SF1">
    <property type="entry name" value="PRECORRIN-6A SYNTHASE [DEACETYLATING]"/>
    <property type="match status" value="1"/>
</dbReference>
<dbReference type="CDD" id="cd11643">
    <property type="entry name" value="Precorrin-6A-synthase"/>
    <property type="match status" value="1"/>
</dbReference>
<dbReference type="SUPFAM" id="SSF53790">
    <property type="entry name" value="Tetrapyrrole methylase"/>
    <property type="match status" value="1"/>
</dbReference>
<dbReference type="Gene3D" id="3.30.950.10">
    <property type="entry name" value="Methyltransferase, Cobalt-precorrin-4 Transmethylase, Domain 2"/>
    <property type="match status" value="1"/>
</dbReference>
<evidence type="ECO:0000256" key="3">
    <source>
        <dbReference type="ARBA" id="ARBA00022603"/>
    </source>
</evidence>
<dbReference type="NCBIfam" id="TIGR02434">
    <property type="entry name" value="CobF"/>
    <property type="match status" value="1"/>
</dbReference>
<dbReference type="PANTHER" id="PTHR43467">
    <property type="entry name" value="COBALT-PRECORRIN-2 C(20)-METHYLTRANSFERASE"/>
    <property type="match status" value="1"/>
</dbReference>
<accession>A0A916T343</accession>
<sequence length="253" mass="27377">MRTLRLIGIGPGDPNLLTLAAVDAIAATDVFLLIDKGASTGELADIRRDMLTRFAGSDHREVTVPDPPRDRDPADYDAEVRRWHGERARRLYAALTGSVPADGSAAILVWGDPALYDSSMRLADDMVATAAAAGELLDVEVIPGVTSVSALTASARVPVNRIGEPIHITTGRRLAQTPVGADRNQVVMLDAHCTFRETANADDLIWWGAYLGTDHEVVIAGEVGQVGEQIAATRERLRAEYGWIMDIYLLRKP</sequence>
<evidence type="ECO:0000259" key="6">
    <source>
        <dbReference type="Pfam" id="PF00590"/>
    </source>
</evidence>
<evidence type="ECO:0000313" key="7">
    <source>
        <dbReference type="EMBL" id="GGB29617.1"/>
    </source>
</evidence>
<dbReference type="AlphaFoldDB" id="A0A916T343"/>
<dbReference type="PIRSF" id="PIRSF036525">
    <property type="entry name" value="CobF"/>
    <property type="match status" value="1"/>
</dbReference>
<gene>
    <name evidence="7" type="ORF">GCM10011489_17200</name>
</gene>
<reference evidence="7" key="2">
    <citation type="submission" date="2020-09" db="EMBL/GenBank/DDBJ databases">
        <authorList>
            <person name="Sun Q."/>
            <person name="Zhou Y."/>
        </authorList>
    </citation>
    <scope>NUCLEOTIDE SEQUENCE</scope>
    <source>
        <strain evidence="7">CGMCC 1.12827</strain>
    </source>
</reference>
<dbReference type="InterPro" id="IPR012797">
    <property type="entry name" value="CobF"/>
</dbReference>
<dbReference type="Proteomes" id="UP000621454">
    <property type="component" value="Unassembled WGS sequence"/>
</dbReference>
<dbReference type="GO" id="GO:0043819">
    <property type="term" value="F:precorrin-6A synthase (deacetylating) activity"/>
    <property type="evidence" value="ECO:0007669"/>
    <property type="project" value="InterPro"/>
</dbReference>
<keyword evidence="5" id="KW-0949">S-adenosyl-L-methionine</keyword>
<protein>
    <submittedName>
        <fullName evidence="7">Precorrin-6A synthase [deacetylating]</fullName>
    </submittedName>
</protein>
<organism evidence="7 8">
    <name type="scientific">Gordonia jinhuaensis</name>
    <dbReference type="NCBI Taxonomy" id="1517702"/>
    <lineage>
        <taxon>Bacteria</taxon>
        <taxon>Bacillati</taxon>
        <taxon>Actinomycetota</taxon>
        <taxon>Actinomycetes</taxon>
        <taxon>Mycobacteriales</taxon>
        <taxon>Gordoniaceae</taxon>
        <taxon>Gordonia</taxon>
    </lineage>
</organism>
<feature type="domain" description="Tetrapyrrole methylase" evidence="6">
    <location>
        <begin position="4"/>
        <end position="226"/>
    </location>
</feature>
<evidence type="ECO:0000256" key="1">
    <source>
        <dbReference type="ARBA" id="ARBA00004953"/>
    </source>
</evidence>
<keyword evidence="2" id="KW-0169">Cobalamin biosynthesis</keyword>
<dbReference type="RefSeq" id="WP_188586189.1">
    <property type="nucleotide sequence ID" value="NZ_BMGC01000009.1"/>
</dbReference>
<evidence type="ECO:0000256" key="4">
    <source>
        <dbReference type="ARBA" id="ARBA00022679"/>
    </source>
</evidence>
<evidence type="ECO:0000256" key="5">
    <source>
        <dbReference type="ARBA" id="ARBA00022691"/>
    </source>
</evidence>
<reference evidence="7" key="1">
    <citation type="journal article" date="2014" name="Int. J. Syst. Evol. Microbiol.">
        <title>Complete genome sequence of Corynebacterium casei LMG S-19264T (=DSM 44701T), isolated from a smear-ripened cheese.</title>
        <authorList>
            <consortium name="US DOE Joint Genome Institute (JGI-PGF)"/>
            <person name="Walter F."/>
            <person name="Albersmeier A."/>
            <person name="Kalinowski J."/>
            <person name="Ruckert C."/>
        </authorList>
    </citation>
    <scope>NUCLEOTIDE SEQUENCE</scope>
    <source>
        <strain evidence="7">CGMCC 1.12827</strain>
    </source>
</reference>
<dbReference type="GO" id="GO:0032259">
    <property type="term" value="P:methylation"/>
    <property type="evidence" value="ECO:0007669"/>
    <property type="project" value="UniProtKB-KW"/>
</dbReference>
<dbReference type="EMBL" id="BMGC01000009">
    <property type="protein sequence ID" value="GGB29617.1"/>
    <property type="molecule type" value="Genomic_DNA"/>
</dbReference>
<dbReference type="InterPro" id="IPR014777">
    <property type="entry name" value="4pyrrole_Mease_sub1"/>
</dbReference>
<dbReference type="GO" id="GO:0009236">
    <property type="term" value="P:cobalamin biosynthetic process"/>
    <property type="evidence" value="ECO:0007669"/>
    <property type="project" value="UniProtKB-KW"/>
</dbReference>